<evidence type="ECO:0000313" key="3">
    <source>
        <dbReference type="Proteomes" id="UP000655225"/>
    </source>
</evidence>
<dbReference type="EMBL" id="JABCRI010000007">
    <property type="protein sequence ID" value="KAF8402836.1"/>
    <property type="molecule type" value="Genomic_DNA"/>
</dbReference>
<evidence type="ECO:0000256" key="1">
    <source>
        <dbReference type="SAM" id="MobiDB-lite"/>
    </source>
</evidence>
<comment type="caution">
    <text evidence="2">The sequence shown here is derived from an EMBL/GenBank/DDBJ whole genome shotgun (WGS) entry which is preliminary data.</text>
</comment>
<dbReference type="AlphaFoldDB" id="A0A834ZB70"/>
<sequence length="82" mass="9024">MKIGGETKPVTRRKVKITGDQRGYEPVPIRNSNSGCRRGVRLLLAVVKEEDGAVEFFALTLPDKTSKEAAMEVVAIHLDVQC</sequence>
<feature type="region of interest" description="Disordered" evidence="1">
    <location>
        <begin position="1"/>
        <end position="30"/>
    </location>
</feature>
<gene>
    <name evidence="2" type="ORF">HHK36_010927</name>
</gene>
<proteinExistence type="predicted"/>
<dbReference type="Proteomes" id="UP000655225">
    <property type="component" value="Unassembled WGS sequence"/>
</dbReference>
<organism evidence="2 3">
    <name type="scientific">Tetracentron sinense</name>
    <name type="common">Spur-leaf</name>
    <dbReference type="NCBI Taxonomy" id="13715"/>
    <lineage>
        <taxon>Eukaryota</taxon>
        <taxon>Viridiplantae</taxon>
        <taxon>Streptophyta</taxon>
        <taxon>Embryophyta</taxon>
        <taxon>Tracheophyta</taxon>
        <taxon>Spermatophyta</taxon>
        <taxon>Magnoliopsida</taxon>
        <taxon>Trochodendrales</taxon>
        <taxon>Trochodendraceae</taxon>
        <taxon>Tetracentron</taxon>
    </lineage>
</organism>
<keyword evidence="3" id="KW-1185">Reference proteome</keyword>
<reference evidence="2 3" key="1">
    <citation type="submission" date="2020-04" db="EMBL/GenBank/DDBJ databases">
        <title>Plant Genome Project.</title>
        <authorList>
            <person name="Zhang R.-G."/>
        </authorList>
    </citation>
    <scope>NUCLEOTIDE SEQUENCE [LARGE SCALE GENOMIC DNA]</scope>
    <source>
        <strain evidence="2">YNK0</strain>
        <tissue evidence="2">Leaf</tissue>
    </source>
</reference>
<evidence type="ECO:0000313" key="2">
    <source>
        <dbReference type="EMBL" id="KAF8402836.1"/>
    </source>
</evidence>
<protein>
    <submittedName>
        <fullName evidence="2">Uncharacterized protein</fullName>
    </submittedName>
</protein>
<accession>A0A834ZB70</accession>
<name>A0A834ZB70_TETSI</name>